<dbReference type="SMART" id="SM00331">
    <property type="entry name" value="PP2C_SIG"/>
    <property type="match status" value="1"/>
</dbReference>
<dbReference type="AlphaFoldDB" id="A0A2S6IUE1"/>
<sequence length="348" mass="35782">MRRGTALLLALAWVLVLWACQAAVGGRLVVVPWLALAPLAASLVLTWRGTAAVAAAVVLAVTQLSAATGDLWTGFGGIRVAGGAALSAFAVFSAHVRVRREAHIRAVTEVATVAQAAIQPPVPARVGHVALASRYVSASADALVGGDLFDVVAADGGVRLIVGDARGKGLPAVHVAAAVLSAFRLSAPRVDVPLEEVARHLEAAITPRLAEEDFVTAVLCELHPSGRLDIVRCGHPAPLRLVAGRTPEEVGNHSCPPLGLGVEPVVESTVLRAGERLLLHTDGLVEARDAEGRFFDVLRAASALVPSGGAPAEALDADLEGLLEKVRAHVGGTLTDDVAVLLVEALEG</sequence>
<evidence type="ECO:0000313" key="5">
    <source>
        <dbReference type="Proteomes" id="UP000239485"/>
    </source>
</evidence>
<feature type="domain" description="PPM-type phosphatase" evidence="3">
    <location>
        <begin position="129"/>
        <end position="345"/>
    </location>
</feature>
<organism evidence="4 5">
    <name type="scientific">Kineococcus xinjiangensis</name>
    <dbReference type="NCBI Taxonomy" id="512762"/>
    <lineage>
        <taxon>Bacteria</taxon>
        <taxon>Bacillati</taxon>
        <taxon>Actinomycetota</taxon>
        <taxon>Actinomycetes</taxon>
        <taxon>Kineosporiales</taxon>
        <taxon>Kineosporiaceae</taxon>
        <taxon>Kineococcus</taxon>
    </lineage>
</organism>
<keyword evidence="2" id="KW-1133">Transmembrane helix</keyword>
<dbReference type="InterPro" id="IPR001932">
    <property type="entry name" value="PPM-type_phosphatase-like_dom"/>
</dbReference>
<dbReference type="InterPro" id="IPR036457">
    <property type="entry name" value="PPM-type-like_dom_sf"/>
</dbReference>
<evidence type="ECO:0000313" key="4">
    <source>
        <dbReference type="EMBL" id="PPK97890.1"/>
    </source>
</evidence>
<comment type="caution">
    <text evidence="4">The sequence shown here is derived from an EMBL/GenBank/DDBJ whole genome shotgun (WGS) entry which is preliminary data.</text>
</comment>
<feature type="transmembrane region" description="Helical" evidence="2">
    <location>
        <begin position="32"/>
        <end position="59"/>
    </location>
</feature>
<reference evidence="4 5" key="1">
    <citation type="submission" date="2018-02" db="EMBL/GenBank/DDBJ databases">
        <title>Genomic Encyclopedia of Archaeal and Bacterial Type Strains, Phase II (KMG-II): from individual species to whole genera.</title>
        <authorList>
            <person name="Goeker M."/>
        </authorList>
    </citation>
    <scope>NUCLEOTIDE SEQUENCE [LARGE SCALE GENOMIC DNA]</scope>
    <source>
        <strain evidence="4 5">DSM 22857</strain>
    </source>
</reference>
<keyword evidence="1" id="KW-0378">Hydrolase</keyword>
<keyword evidence="5" id="KW-1185">Reference proteome</keyword>
<dbReference type="Proteomes" id="UP000239485">
    <property type="component" value="Unassembled WGS sequence"/>
</dbReference>
<dbReference type="Pfam" id="PF07228">
    <property type="entry name" value="SpoIIE"/>
    <property type="match status" value="1"/>
</dbReference>
<keyword evidence="2" id="KW-0472">Membrane</keyword>
<dbReference type="GO" id="GO:0016791">
    <property type="term" value="F:phosphatase activity"/>
    <property type="evidence" value="ECO:0007669"/>
    <property type="project" value="TreeGrafter"/>
</dbReference>
<proteinExistence type="predicted"/>
<evidence type="ECO:0000259" key="3">
    <source>
        <dbReference type="SMART" id="SM00331"/>
    </source>
</evidence>
<name>A0A2S6IUE1_9ACTN</name>
<dbReference type="Gene3D" id="3.60.40.10">
    <property type="entry name" value="PPM-type phosphatase domain"/>
    <property type="match status" value="1"/>
</dbReference>
<dbReference type="EMBL" id="PTJD01000002">
    <property type="protein sequence ID" value="PPK97890.1"/>
    <property type="molecule type" value="Genomic_DNA"/>
</dbReference>
<dbReference type="PANTHER" id="PTHR43156:SF2">
    <property type="entry name" value="STAGE II SPORULATION PROTEIN E"/>
    <property type="match status" value="1"/>
</dbReference>
<gene>
    <name evidence="4" type="ORF">CLV92_10240</name>
</gene>
<accession>A0A2S6IUE1</accession>
<evidence type="ECO:0000256" key="2">
    <source>
        <dbReference type="SAM" id="Phobius"/>
    </source>
</evidence>
<dbReference type="InterPro" id="IPR052016">
    <property type="entry name" value="Bact_Sigma-Reg"/>
</dbReference>
<protein>
    <submittedName>
        <fullName evidence="4">Serine phosphatase RsbU (Regulator of sigma subunit)</fullName>
    </submittedName>
</protein>
<dbReference type="PANTHER" id="PTHR43156">
    <property type="entry name" value="STAGE II SPORULATION PROTEIN E-RELATED"/>
    <property type="match status" value="1"/>
</dbReference>
<feature type="transmembrane region" description="Helical" evidence="2">
    <location>
        <begin position="71"/>
        <end position="92"/>
    </location>
</feature>
<evidence type="ECO:0000256" key="1">
    <source>
        <dbReference type="ARBA" id="ARBA00022801"/>
    </source>
</evidence>
<keyword evidence="2" id="KW-0812">Transmembrane</keyword>